<dbReference type="PANTHER" id="PTHR30478:SF0">
    <property type="entry name" value="BETA SLIDING CLAMP"/>
    <property type="match status" value="1"/>
</dbReference>
<evidence type="ECO:0000256" key="4">
    <source>
        <dbReference type="ARBA" id="ARBA00022490"/>
    </source>
</evidence>
<evidence type="ECO:0000313" key="14">
    <source>
        <dbReference type="EMBL" id="KXB39015.1"/>
    </source>
</evidence>
<dbReference type="SUPFAM" id="SSF55979">
    <property type="entry name" value="DNA clamp"/>
    <property type="match status" value="3"/>
</dbReference>
<dbReference type="OrthoDB" id="8421503at2"/>
<protein>
    <recommendedName>
        <fullName evidence="3 10">Beta sliding clamp</fullName>
    </recommendedName>
</protein>
<dbReference type="GO" id="GO:0006271">
    <property type="term" value="P:DNA strand elongation involved in DNA replication"/>
    <property type="evidence" value="ECO:0007669"/>
    <property type="project" value="TreeGrafter"/>
</dbReference>
<evidence type="ECO:0000259" key="12">
    <source>
        <dbReference type="Pfam" id="PF02767"/>
    </source>
</evidence>
<dbReference type="InterPro" id="IPR001001">
    <property type="entry name" value="DNA_polIII_beta"/>
</dbReference>
<keyword evidence="15" id="KW-1185">Reference proteome</keyword>
<comment type="caution">
    <text evidence="14">The sequence shown here is derived from an EMBL/GenBank/DDBJ whole genome shotgun (WGS) entry which is preliminary data.</text>
</comment>
<evidence type="ECO:0000256" key="2">
    <source>
        <dbReference type="ARBA" id="ARBA00010752"/>
    </source>
</evidence>
<dbReference type="AlphaFoldDB" id="A0A133Y7F0"/>
<comment type="subunit">
    <text evidence="10">Forms a ring-shaped head-to-tail homodimer around DNA.</text>
</comment>
<dbReference type="GO" id="GO:0003887">
    <property type="term" value="F:DNA-directed DNA polymerase activity"/>
    <property type="evidence" value="ECO:0007669"/>
    <property type="project" value="UniProtKB-UniRule"/>
</dbReference>
<dbReference type="Proteomes" id="UP000070080">
    <property type="component" value="Unassembled WGS sequence"/>
</dbReference>
<dbReference type="RefSeq" id="WP_066714968.1">
    <property type="nucleotide sequence ID" value="NZ_CP118869.1"/>
</dbReference>
<dbReference type="InterPro" id="IPR022635">
    <property type="entry name" value="DNA_polIII_beta_C"/>
</dbReference>
<evidence type="ECO:0000259" key="11">
    <source>
        <dbReference type="Pfam" id="PF00712"/>
    </source>
</evidence>
<gene>
    <name evidence="14" type="ORF">HMPREF1872_01337</name>
</gene>
<dbReference type="GO" id="GO:0008408">
    <property type="term" value="F:3'-5' exonuclease activity"/>
    <property type="evidence" value="ECO:0007669"/>
    <property type="project" value="InterPro"/>
</dbReference>
<dbReference type="InterPro" id="IPR022634">
    <property type="entry name" value="DNA_polIII_beta_N"/>
</dbReference>
<evidence type="ECO:0000256" key="10">
    <source>
        <dbReference type="PIRNR" id="PIRNR000804"/>
    </source>
</evidence>
<feature type="domain" description="DNA polymerase III beta sliding clamp C-terminal" evidence="13">
    <location>
        <begin position="251"/>
        <end position="371"/>
    </location>
</feature>
<evidence type="ECO:0000256" key="1">
    <source>
        <dbReference type="ARBA" id="ARBA00004496"/>
    </source>
</evidence>
<dbReference type="PANTHER" id="PTHR30478">
    <property type="entry name" value="DNA POLYMERASE III SUBUNIT BETA"/>
    <property type="match status" value="1"/>
</dbReference>
<evidence type="ECO:0000256" key="6">
    <source>
        <dbReference type="ARBA" id="ARBA00022695"/>
    </source>
</evidence>
<keyword evidence="4 10" id="KW-0963">Cytoplasm</keyword>
<evidence type="ECO:0000256" key="8">
    <source>
        <dbReference type="ARBA" id="ARBA00022932"/>
    </source>
</evidence>
<keyword evidence="7 10" id="KW-0235">DNA replication</keyword>
<dbReference type="SMART" id="SM00480">
    <property type="entry name" value="POL3Bc"/>
    <property type="match status" value="1"/>
</dbReference>
<organism evidence="14 15">
    <name type="scientific">Amygdalobacter nucleatus</name>
    <dbReference type="NCBI Taxonomy" id="3029274"/>
    <lineage>
        <taxon>Bacteria</taxon>
        <taxon>Bacillati</taxon>
        <taxon>Bacillota</taxon>
        <taxon>Clostridia</taxon>
        <taxon>Eubacteriales</taxon>
        <taxon>Oscillospiraceae</taxon>
        <taxon>Amygdalobacter</taxon>
    </lineage>
</organism>
<keyword evidence="8 10" id="KW-0239">DNA-directed DNA polymerase</keyword>
<dbReference type="GO" id="GO:0009360">
    <property type="term" value="C:DNA polymerase III complex"/>
    <property type="evidence" value="ECO:0007669"/>
    <property type="project" value="InterPro"/>
</dbReference>
<name>A0A133Y7F0_9FIRM</name>
<dbReference type="CDD" id="cd00140">
    <property type="entry name" value="beta_clamp"/>
    <property type="match status" value="1"/>
</dbReference>
<dbReference type="GO" id="GO:0003677">
    <property type="term" value="F:DNA binding"/>
    <property type="evidence" value="ECO:0007669"/>
    <property type="project" value="UniProtKB-UniRule"/>
</dbReference>
<evidence type="ECO:0000313" key="15">
    <source>
        <dbReference type="Proteomes" id="UP000070080"/>
    </source>
</evidence>
<accession>A0A133Y7F0</accession>
<dbReference type="Pfam" id="PF00712">
    <property type="entry name" value="DNA_pol3_beta"/>
    <property type="match status" value="1"/>
</dbReference>
<feature type="domain" description="DNA polymerase III beta sliding clamp N-terminal" evidence="11">
    <location>
        <begin position="1"/>
        <end position="121"/>
    </location>
</feature>
<dbReference type="Pfam" id="PF02767">
    <property type="entry name" value="DNA_pol3_beta_2"/>
    <property type="match status" value="1"/>
</dbReference>
<dbReference type="Pfam" id="PF02768">
    <property type="entry name" value="DNA_pol3_beta_3"/>
    <property type="match status" value="1"/>
</dbReference>
<keyword evidence="5 10" id="KW-0808">Transferase</keyword>
<comment type="function">
    <text evidence="10">Confers DNA tethering and processivity to DNA polymerases and other proteins. Acts as a clamp, forming a ring around DNA (a reaction catalyzed by the clamp-loading complex) which diffuses in an ATP-independent manner freely and bidirectionally along dsDNA. Initially characterized for its ability to contact the catalytic subunit of DNA polymerase III (Pol III), a complex, multichain enzyme responsible for most of the replicative synthesis in bacteria; Pol III exhibits 3'-5' exonuclease proofreading activity. The beta chain is required for initiation of replication as well as for processivity of DNA replication.</text>
</comment>
<dbReference type="STRING" id="1497955.HMPREF1872_01337"/>
<dbReference type="Gene3D" id="3.70.10.10">
    <property type="match status" value="1"/>
</dbReference>
<keyword evidence="6 10" id="KW-0548">Nucleotidyltransferase</keyword>
<keyword evidence="9" id="KW-0238">DNA-binding</keyword>
<sequence>MKIVCPKNLLHQATNYVLRAVSSKTGNEILDNVFLSADKQSNTLLLRGYDLECGIETKIKADVYEAGDMLVPARLLGDIAAKLEEGDVTITCDENYKTVISAGKSKFNFMTRPTADFPSLPEISGNLTFTLPQDRFQKLIKQAIIAVSTDLSRPAFNGILFNANEKNLELVAIDGFRLAISRHAYDERMPKVEKPFRLLIPGKALKILQPLLGSEDLVTLKVDNKQVEFNLGSLKLVSRLLTNEFMKYESLLNSNGDTTIVINRSQFLAGLERMLLIMNVSDRRLPIRLQTTDESSLQIDVVSEKGQAHEDIAVSVQGQMIDIDYNPIYFTDALRVIDDELVQINFAGSLGPCIIKPMTGDDYEFLILPLRR</sequence>
<proteinExistence type="inferred from homology"/>
<comment type="subcellular location">
    <subcellularLocation>
        <location evidence="1 10">Cytoplasm</location>
    </subcellularLocation>
</comment>
<dbReference type="GO" id="GO:0005737">
    <property type="term" value="C:cytoplasm"/>
    <property type="evidence" value="ECO:0007669"/>
    <property type="project" value="UniProtKB-SubCell"/>
</dbReference>
<dbReference type="PIRSF" id="PIRSF000804">
    <property type="entry name" value="DNA_pol_III_b"/>
    <property type="match status" value="1"/>
</dbReference>
<dbReference type="NCBIfam" id="TIGR00663">
    <property type="entry name" value="dnan"/>
    <property type="match status" value="1"/>
</dbReference>
<comment type="similarity">
    <text evidence="2 10">Belongs to the beta sliding clamp family.</text>
</comment>
<evidence type="ECO:0000256" key="3">
    <source>
        <dbReference type="ARBA" id="ARBA00021035"/>
    </source>
</evidence>
<reference evidence="15" key="1">
    <citation type="submission" date="2016-01" db="EMBL/GenBank/DDBJ databases">
        <authorList>
            <person name="Mitreva M."/>
            <person name="Pepin K.H."/>
            <person name="Mihindukulasuriya K.A."/>
            <person name="Fulton R."/>
            <person name="Fronick C."/>
            <person name="O'Laughlin M."/>
            <person name="Miner T."/>
            <person name="Herter B."/>
            <person name="Rosa B.A."/>
            <person name="Cordes M."/>
            <person name="Tomlinson C."/>
            <person name="Wollam A."/>
            <person name="Palsikar V.B."/>
            <person name="Mardis E.R."/>
            <person name="Wilson R.K."/>
        </authorList>
    </citation>
    <scope>NUCLEOTIDE SEQUENCE [LARGE SCALE GENOMIC DNA]</scope>
    <source>
        <strain evidence="15">KA00274</strain>
    </source>
</reference>
<dbReference type="EMBL" id="LSCV01000044">
    <property type="protein sequence ID" value="KXB39015.1"/>
    <property type="molecule type" value="Genomic_DNA"/>
</dbReference>
<evidence type="ECO:0000256" key="9">
    <source>
        <dbReference type="ARBA" id="ARBA00023125"/>
    </source>
</evidence>
<dbReference type="Gene3D" id="3.10.150.10">
    <property type="entry name" value="DNA Polymerase III, subunit A, domain 2"/>
    <property type="match status" value="1"/>
</dbReference>
<evidence type="ECO:0000256" key="7">
    <source>
        <dbReference type="ARBA" id="ARBA00022705"/>
    </source>
</evidence>
<dbReference type="InterPro" id="IPR046938">
    <property type="entry name" value="DNA_clamp_sf"/>
</dbReference>
<evidence type="ECO:0000256" key="5">
    <source>
        <dbReference type="ARBA" id="ARBA00022679"/>
    </source>
</evidence>
<dbReference type="InterPro" id="IPR022637">
    <property type="entry name" value="DNA_polIII_beta_cen"/>
</dbReference>
<evidence type="ECO:0000259" key="13">
    <source>
        <dbReference type="Pfam" id="PF02768"/>
    </source>
</evidence>
<feature type="domain" description="DNA polymerase III beta sliding clamp central" evidence="12">
    <location>
        <begin position="130"/>
        <end position="245"/>
    </location>
</feature>